<evidence type="ECO:0000313" key="1">
    <source>
        <dbReference type="EMBL" id="ETJ41929.1"/>
    </source>
</evidence>
<dbReference type="AlphaFoldDB" id="W1YL55"/>
<accession>W1YL55</accession>
<protein>
    <recommendedName>
        <fullName evidence="2">Phosphatidylglycerophosphatase A</fullName>
    </recommendedName>
</protein>
<proteinExistence type="predicted"/>
<reference evidence="1" key="1">
    <citation type="submission" date="2013-12" db="EMBL/GenBank/DDBJ databases">
        <title>A Varibaculum cambriense genome reconstructed from a premature infant gut community with otherwise low bacterial novelty that shifts toward anaerobic metabolism during the third week of life.</title>
        <authorList>
            <person name="Brown C.T."/>
            <person name="Sharon I."/>
            <person name="Thomas B.C."/>
            <person name="Castelle C.J."/>
            <person name="Morowitz M.J."/>
            <person name="Banfield J.F."/>
        </authorList>
    </citation>
    <scope>NUCLEOTIDE SEQUENCE</scope>
</reference>
<evidence type="ECO:0008006" key="2">
    <source>
        <dbReference type="Google" id="ProtNLM"/>
    </source>
</evidence>
<gene>
    <name evidence="1" type="ORF">Q604_UNBC04115G0002</name>
</gene>
<name>W1YL55_9ZZZZ</name>
<comment type="caution">
    <text evidence="1">The sequence shown here is derived from an EMBL/GenBank/DDBJ whole genome shotgun (WGS) entry which is preliminary data.</text>
</comment>
<feature type="non-terminal residue" evidence="1">
    <location>
        <position position="1"/>
    </location>
</feature>
<organism evidence="1">
    <name type="scientific">human gut metagenome</name>
    <dbReference type="NCBI Taxonomy" id="408170"/>
    <lineage>
        <taxon>unclassified sequences</taxon>
        <taxon>metagenomes</taxon>
        <taxon>organismal metagenomes</taxon>
    </lineage>
</organism>
<dbReference type="EMBL" id="AZMM01004115">
    <property type="protein sequence ID" value="ETJ41929.1"/>
    <property type="molecule type" value="Genomic_DNA"/>
</dbReference>
<sequence length="26" mass="2764">DDIVAGVISAGILYFIGHHWPLGILS</sequence>